<gene>
    <name evidence="2" type="ORF">EVAR_96416_1</name>
</gene>
<evidence type="ECO:0000313" key="2">
    <source>
        <dbReference type="EMBL" id="GBP48378.1"/>
    </source>
</evidence>
<protein>
    <submittedName>
        <fullName evidence="2">Uncharacterized protein</fullName>
    </submittedName>
</protein>
<dbReference type="Proteomes" id="UP000299102">
    <property type="component" value="Unassembled WGS sequence"/>
</dbReference>
<organism evidence="2 3">
    <name type="scientific">Eumeta variegata</name>
    <name type="common">Bagworm moth</name>
    <name type="synonym">Eumeta japonica</name>
    <dbReference type="NCBI Taxonomy" id="151549"/>
    <lineage>
        <taxon>Eukaryota</taxon>
        <taxon>Metazoa</taxon>
        <taxon>Ecdysozoa</taxon>
        <taxon>Arthropoda</taxon>
        <taxon>Hexapoda</taxon>
        <taxon>Insecta</taxon>
        <taxon>Pterygota</taxon>
        <taxon>Neoptera</taxon>
        <taxon>Endopterygota</taxon>
        <taxon>Lepidoptera</taxon>
        <taxon>Glossata</taxon>
        <taxon>Ditrysia</taxon>
        <taxon>Tineoidea</taxon>
        <taxon>Psychidae</taxon>
        <taxon>Oiketicinae</taxon>
        <taxon>Eumeta</taxon>
    </lineage>
</organism>
<proteinExistence type="predicted"/>
<name>A0A4C1WAG5_EUMVA</name>
<accession>A0A4C1WAG5</accession>
<comment type="caution">
    <text evidence="2">The sequence shown here is derived from an EMBL/GenBank/DDBJ whole genome shotgun (WGS) entry which is preliminary data.</text>
</comment>
<evidence type="ECO:0000313" key="3">
    <source>
        <dbReference type="Proteomes" id="UP000299102"/>
    </source>
</evidence>
<dbReference type="EMBL" id="BGZK01000522">
    <property type="protein sequence ID" value="GBP48378.1"/>
    <property type="molecule type" value="Genomic_DNA"/>
</dbReference>
<keyword evidence="3" id="KW-1185">Reference proteome</keyword>
<reference evidence="2 3" key="1">
    <citation type="journal article" date="2019" name="Commun. Biol.">
        <title>The bagworm genome reveals a unique fibroin gene that provides high tensile strength.</title>
        <authorList>
            <person name="Kono N."/>
            <person name="Nakamura H."/>
            <person name="Ohtoshi R."/>
            <person name="Tomita M."/>
            <person name="Numata K."/>
            <person name="Arakawa K."/>
        </authorList>
    </citation>
    <scope>NUCLEOTIDE SEQUENCE [LARGE SCALE GENOMIC DNA]</scope>
</reference>
<sequence length="104" mass="11966">MIANIGSKVNGHSLMNSKSASQQVRLAIYNRVLIFTLLYGSESWLWQKKNETSQRGGDAMKDRCRNSDVKQRCELKGRRSDSSMEKGMLRWSGRLELMKESRLP</sequence>
<evidence type="ECO:0000256" key="1">
    <source>
        <dbReference type="SAM" id="MobiDB-lite"/>
    </source>
</evidence>
<dbReference type="AlphaFoldDB" id="A0A4C1WAG5"/>
<feature type="region of interest" description="Disordered" evidence="1">
    <location>
        <begin position="50"/>
        <end position="86"/>
    </location>
</feature>